<keyword evidence="8" id="KW-0408">Iron</keyword>
<dbReference type="InterPro" id="IPR036390">
    <property type="entry name" value="WH_DNA-bd_sf"/>
</dbReference>
<evidence type="ECO:0000256" key="2">
    <source>
        <dbReference type="ARBA" id="ARBA00022491"/>
    </source>
</evidence>
<evidence type="ECO:0000256" key="3">
    <source>
        <dbReference type="ARBA" id="ARBA00022833"/>
    </source>
</evidence>
<feature type="binding site" evidence="7">
    <location>
        <position position="135"/>
    </location>
    <ligand>
        <name>Zn(2+)</name>
        <dbReference type="ChEBI" id="CHEBI:29105"/>
    </ligand>
</feature>
<keyword evidence="2" id="KW-0678">Repressor</keyword>
<feature type="binding site" evidence="7">
    <location>
        <position position="132"/>
    </location>
    <ligand>
        <name>Zn(2+)</name>
        <dbReference type="ChEBI" id="CHEBI:29105"/>
    </ligand>
</feature>
<comment type="similarity">
    <text evidence="1">Belongs to the Fur family.</text>
</comment>
<evidence type="ECO:0000256" key="6">
    <source>
        <dbReference type="ARBA" id="ARBA00023163"/>
    </source>
</evidence>
<dbReference type="AlphaFoldDB" id="A0A2T2WEV8"/>
<evidence type="ECO:0000313" key="9">
    <source>
        <dbReference type="EMBL" id="PSR20785.1"/>
    </source>
</evidence>
<keyword evidence="5" id="KW-0238">DNA-binding</keyword>
<dbReference type="Gene3D" id="1.10.10.10">
    <property type="entry name" value="Winged helix-like DNA-binding domain superfamily/Winged helix DNA-binding domain"/>
    <property type="match status" value="1"/>
</dbReference>
<gene>
    <name evidence="9" type="ORF">C7B43_21690</name>
</gene>
<comment type="cofactor">
    <cofactor evidence="7">
        <name>Zn(2+)</name>
        <dbReference type="ChEBI" id="CHEBI:29105"/>
    </cofactor>
    <text evidence="7">Binds 1 zinc ion per subunit.</text>
</comment>
<dbReference type="SUPFAM" id="SSF46785">
    <property type="entry name" value="Winged helix' DNA-binding domain"/>
    <property type="match status" value="1"/>
</dbReference>
<dbReference type="Proteomes" id="UP000242699">
    <property type="component" value="Unassembled WGS sequence"/>
</dbReference>
<evidence type="ECO:0000313" key="10">
    <source>
        <dbReference type="Proteomes" id="UP000242699"/>
    </source>
</evidence>
<dbReference type="CDD" id="cd07153">
    <property type="entry name" value="Fur_like"/>
    <property type="match status" value="1"/>
</dbReference>
<dbReference type="GO" id="GO:1900376">
    <property type="term" value="P:regulation of secondary metabolite biosynthetic process"/>
    <property type="evidence" value="ECO:0007669"/>
    <property type="project" value="TreeGrafter"/>
</dbReference>
<keyword evidence="3 7" id="KW-0862">Zinc</keyword>
<evidence type="ECO:0000256" key="5">
    <source>
        <dbReference type="ARBA" id="ARBA00023125"/>
    </source>
</evidence>
<evidence type="ECO:0000256" key="8">
    <source>
        <dbReference type="PIRSR" id="PIRSR602481-2"/>
    </source>
</evidence>
<keyword evidence="6" id="KW-0804">Transcription</keyword>
<dbReference type="GO" id="GO:0000976">
    <property type="term" value="F:transcription cis-regulatory region binding"/>
    <property type="evidence" value="ECO:0007669"/>
    <property type="project" value="TreeGrafter"/>
</dbReference>
<name>A0A2T2WEV8_9FIRM</name>
<comment type="caution">
    <text evidence="9">The sequence shown here is derived from an EMBL/GenBank/DDBJ whole genome shotgun (WGS) entry which is preliminary data.</text>
</comment>
<dbReference type="EMBL" id="PXYT01000155">
    <property type="protein sequence ID" value="PSR20785.1"/>
    <property type="molecule type" value="Genomic_DNA"/>
</dbReference>
<dbReference type="GO" id="GO:0008270">
    <property type="term" value="F:zinc ion binding"/>
    <property type="evidence" value="ECO:0007669"/>
    <property type="project" value="TreeGrafter"/>
</dbReference>
<dbReference type="Pfam" id="PF01475">
    <property type="entry name" value="FUR"/>
    <property type="match status" value="1"/>
</dbReference>
<evidence type="ECO:0000256" key="7">
    <source>
        <dbReference type="PIRSR" id="PIRSR602481-1"/>
    </source>
</evidence>
<dbReference type="InterPro" id="IPR043135">
    <property type="entry name" value="Fur_C"/>
</dbReference>
<evidence type="ECO:0000256" key="4">
    <source>
        <dbReference type="ARBA" id="ARBA00023015"/>
    </source>
</evidence>
<accession>A0A2T2WEV8</accession>
<sequence length="141" mass="15755">MSWSAEKLLREKGLRVTPQRLAVLELFLSESGFHWSADQIRNRVLPGIPGLARGTTYKVLEELVNTGICEELATPEGLSLYGIRLKPHQHFVCRNCHRWFDVDVSGVEELHISTASPAAVIDNVAVTFHGLCADCRKTDDQ</sequence>
<dbReference type="GO" id="GO:0003700">
    <property type="term" value="F:DNA-binding transcription factor activity"/>
    <property type="evidence" value="ECO:0007669"/>
    <property type="project" value="InterPro"/>
</dbReference>
<evidence type="ECO:0000256" key="1">
    <source>
        <dbReference type="ARBA" id="ARBA00007957"/>
    </source>
</evidence>
<proteinExistence type="inferred from homology"/>
<dbReference type="Gene3D" id="3.30.1490.190">
    <property type="match status" value="1"/>
</dbReference>
<keyword evidence="7" id="KW-0479">Metal-binding</keyword>
<organism evidence="9 10">
    <name type="scientific">Sulfobacillus benefaciens</name>
    <dbReference type="NCBI Taxonomy" id="453960"/>
    <lineage>
        <taxon>Bacteria</taxon>
        <taxon>Bacillati</taxon>
        <taxon>Bacillota</taxon>
        <taxon>Clostridia</taxon>
        <taxon>Eubacteriales</taxon>
        <taxon>Clostridiales Family XVII. Incertae Sedis</taxon>
        <taxon>Sulfobacillus</taxon>
    </lineage>
</organism>
<keyword evidence="4" id="KW-0805">Transcription regulation</keyword>
<feature type="binding site" evidence="7">
    <location>
        <position position="93"/>
    </location>
    <ligand>
        <name>Zn(2+)</name>
        <dbReference type="ChEBI" id="CHEBI:29105"/>
    </ligand>
</feature>
<feature type="binding site" evidence="8">
    <location>
        <position position="108"/>
    </location>
    <ligand>
        <name>Fe cation</name>
        <dbReference type="ChEBI" id="CHEBI:24875"/>
    </ligand>
</feature>
<reference evidence="9 10" key="1">
    <citation type="journal article" date="2014" name="BMC Genomics">
        <title>Comparison of environmental and isolate Sulfobacillus genomes reveals diverse carbon, sulfur, nitrogen, and hydrogen metabolisms.</title>
        <authorList>
            <person name="Justice N.B."/>
            <person name="Norman A."/>
            <person name="Brown C.T."/>
            <person name="Singh A."/>
            <person name="Thomas B.C."/>
            <person name="Banfield J.F."/>
        </authorList>
    </citation>
    <scope>NUCLEOTIDE SEQUENCE [LARGE SCALE GENOMIC DNA]</scope>
    <source>
        <strain evidence="9">AMDSBA1</strain>
    </source>
</reference>
<dbReference type="InterPro" id="IPR036388">
    <property type="entry name" value="WH-like_DNA-bd_sf"/>
</dbReference>
<dbReference type="GO" id="GO:0045892">
    <property type="term" value="P:negative regulation of DNA-templated transcription"/>
    <property type="evidence" value="ECO:0007669"/>
    <property type="project" value="TreeGrafter"/>
</dbReference>
<dbReference type="PANTHER" id="PTHR33202:SF7">
    <property type="entry name" value="FERRIC UPTAKE REGULATION PROTEIN"/>
    <property type="match status" value="1"/>
</dbReference>
<comment type="cofactor">
    <cofactor evidence="8">
        <name>Mn(2+)</name>
        <dbReference type="ChEBI" id="CHEBI:29035"/>
    </cofactor>
    <cofactor evidence="8">
        <name>Fe(2+)</name>
        <dbReference type="ChEBI" id="CHEBI:29033"/>
    </cofactor>
    <text evidence="8">Binds 1 Mn(2+) or Fe(2+) ion per subunit.</text>
</comment>
<protein>
    <submittedName>
        <fullName evidence="9">Fur family transcriptional regulator</fullName>
    </submittedName>
</protein>
<feature type="binding site" evidence="7">
    <location>
        <position position="96"/>
    </location>
    <ligand>
        <name>Zn(2+)</name>
        <dbReference type="ChEBI" id="CHEBI:29105"/>
    </ligand>
</feature>
<dbReference type="InterPro" id="IPR002481">
    <property type="entry name" value="FUR"/>
</dbReference>
<dbReference type="PANTHER" id="PTHR33202">
    <property type="entry name" value="ZINC UPTAKE REGULATION PROTEIN"/>
    <property type="match status" value="1"/>
</dbReference>